<dbReference type="Proteomes" id="UP000186112">
    <property type="component" value="Unassembled WGS sequence"/>
</dbReference>
<evidence type="ECO:0000256" key="6">
    <source>
        <dbReference type="SAM" id="Phobius"/>
    </source>
</evidence>
<evidence type="ECO:0000313" key="8">
    <source>
        <dbReference type="Proteomes" id="UP000186112"/>
    </source>
</evidence>
<evidence type="ECO:0000313" key="7">
    <source>
        <dbReference type="EMBL" id="OLS01484.1"/>
    </source>
</evidence>
<feature type="transmembrane region" description="Helical" evidence="6">
    <location>
        <begin position="63"/>
        <end position="86"/>
    </location>
</feature>
<comment type="subcellular location">
    <subcellularLocation>
        <location evidence="1">Membrane</location>
        <topology evidence="1">Multi-pass membrane protein</topology>
    </subcellularLocation>
</comment>
<dbReference type="Pfam" id="PF01226">
    <property type="entry name" value="Form_Nir_trans"/>
    <property type="match status" value="1"/>
</dbReference>
<name>A0A1U7M2E4_TISCR</name>
<dbReference type="GO" id="GO:0005886">
    <property type="term" value="C:plasma membrane"/>
    <property type="evidence" value="ECO:0007669"/>
    <property type="project" value="TreeGrafter"/>
</dbReference>
<feature type="transmembrane region" description="Helical" evidence="6">
    <location>
        <begin position="31"/>
        <end position="51"/>
    </location>
</feature>
<feature type="transmembrane region" description="Helical" evidence="6">
    <location>
        <begin position="157"/>
        <end position="176"/>
    </location>
</feature>
<evidence type="ECO:0000256" key="2">
    <source>
        <dbReference type="ARBA" id="ARBA00022692"/>
    </source>
</evidence>
<dbReference type="InterPro" id="IPR000292">
    <property type="entry name" value="For/NO2_transpt"/>
</dbReference>
<comment type="caution">
    <text evidence="7">The sequence shown here is derived from an EMBL/GenBank/DDBJ whole genome shotgun (WGS) entry which is preliminary data.</text>
</comment>
<accession>A0A1U7M2E4</accession>
<keyword evidence="8" id="KW-1185">Reference proteome</keyword>
<keyword evidence="3 6" id="KW-1133">Transmembrane helix</keyword>
<gene>
    <name evidence="7" type="primary">focA</name>
    <name evidence="7" type="ORF">TICRE_25230</name>
</gene>
<dbReference type="GO" id="GO:0015499">
    <property type="term" value="F:formate transmembrane transporter activity"/>
    <property type="evidence" value="ECO:0007669"/>
    <property type="project" value="TreeGrafter"/>
</dbReference>
<feature type="transmembrane region" description="Helical" evidence="6">
    <location>
        <begin position="107"/>
        <end position="128"/>
    </location>
</feature>
<dbReference type="InterPro" id="IPR023271">
    <property type="entry name" value="Aquaporin-like"/>
</dbReference>
<protein>
    <submittedName>
        <fullName evidence="7">Putative formate transporter 1</fullName>
    </submittedName>
</protein>
<proteinExistence type="inferred from homology"/>
<dbReference type="PANTHER" id="PTHR30520:SF6">
    <property type="entry name" value="FORMATE_NITRATE FAMILY TRANSPORTER (EUROFUNG)"/>
    <property type="match status" value="1"/>
</dbReference>
<dbReference type="OrthoDB" id="9786493at2"/>
<reference evidence="7 8" key="1">
    <citation type="submission" date="2016-02" db="EMBL/GenBank/DDBJ databases">
        <title>Genome sequence of Tissierella creatinophila DSM 6911.</title>
        <authorList>
            <person name="Poehlein A."/>
            <person name="Daniel R."/>
        </authorList>
    </citation>
    <scope>NUCLEOTIDE SEQUENCE [LARGE SCALE GENOMIC DNA]</scope>
    <source>
        <strain evidence="7 8">DSM 6911</strain>
    </source>
</reference>
<feature type="transmembrane region" description="Helical" evidence="6">
    <location>
        <begin position="188"/>
        <end position="210"/>
    </location>
</feature>
<organism evidence="7 8">
    <name type="scientific">Tissierella creatinophila DSM 6911</name>
    <dbReference type="NCBI Taxonomy" id="1123403"/>
    <lineage>
        <taxon>Bacteria</taxon>
        <taxon>Bacillati</taxon>
        <taxon>Bacillota</taxon>
        <taxon>Tissierellia</taxon>
        <taxon>Tissierellales</taxon>
        <taxon>Tissierellaceae</taxon>
        <taxon>Tissierella</taxon>
    </lineage>
</organism>
<dbReference type="AlphaFoldDB" id="A0A1U7M2E4"/>
<dbReference type="RefSeq" id="WP_075728621.1">
    <property type="nucleotide sequence ID" value="NZ_LTDM01000066.1"/>
</dbReference>
<dbReference type="EMBL" id="LTDM01000066">
    <property type="protein sequence ID" value="OLS01484.1"/>
    <property type="molecule type" value="Genomic_DNA"/>
</dbReference>
<keyword evidence="4 6" id="KW-0472">Membrane</keyword>
<sequence>MEKRFLSPVEVSKFIISTSEVRANLTTLNSILLAIMAGIYIGFGGFGYILIGQTLGKIDIGLMKFLGASVFPVGLMLVVFTGSELFTGDTLMTMAVMDKKISLLQMFRTWILVYLGNLIGSVLLAFTINKSGMITEPVKELIFNITNAKLSLSFGTAVIRGILCNILVVLGVWLALAGQDVASKIWGIWFPIMLFVLAGFEHSVANMFFLPLAKFAGLEFSWLSMWTNNIIPVTIGNIISGGIIVPLVYYLAHIKPLREPVVESTNK</sequence>
<evidence type="ECO:0000256" key="5">
    <source>
        <dbReference type="ARBA" id="ARBA00049660"/>
    </source>
</evidence>
<comment type="similarity">
    <text evidence="5">Belongs to the FNT transporter (TC 1.A.16) family.</text>
</comment>
<evidence type="ECO:0000256" key="1">
    <source>
        <dbReference type="ARBA" id="ARBA00004141"/>
    </source>
</evidence>
<evidence type="ECO:0000256" key="4">
    <source>
        <dbReference type="ARBA" id="ARBA00023136"/>
    </source>
</evidence>
<keyword evidence="2 6" id="KW-0812">Transmembrane</keyword>
<evidence type="ECO:0000256" key="3">
    <source>
        <dbReference type="ARBA" id="ARBA00022989"/>
    </source>
</evidence>
<feature type="transmembrane region" description="Helical" evidence="6">
    <location>
        <begin position="230"/>
        <end position="252"/>
    </location>
</feature>
<dbReference type="PANTHER" id="PTHR30520">
    <property type="entry name" value="FORMATE TRANSPORTER-RELATED"/>
    <property type="match status" value="1"/>
</dbReference>
<dbReference type="Gene3D" id="1.20.1080.10">
    <property type="entry name" value="Glycerol uptake facilitator protein"/>
    <property type="match status" value="1"/>
</dbReference>